<feature type="domain" description="DUF7029" evidence="2">
    <location>
        <begin position="90"/>
        <end position="182"/>
    </location>
</feature>
<organism evidence="4 5">
    <name type="scientific">Schizothecium vesticola</name>
    <dbReference type="NCBI Taxonomy" id="314040"/>
    <lineage>
        <taxon>Eukaryota</taxon>
        <taxon>Fungi</taxon>
        <taxon>Dikarya</taxon>
        <taxon>Ascomycota</taxon>
        <taxon>Pezizomycotina</taxon>
        <taxon>Sordariomycetes</taxon>
        <taxon>Sordariomycetidae</taxon>
        <taxon>Sordariales</taxon>
        <taxon>Schizotheciaceae</taxon>
        <taxon>Schizothecium</taxon>
    </lineage>
</organism>
<keyword evidence="5" id="KW-1185">Reference proteome</keyword>
<evidence type="ECO:0000313" key="5">
    <source>
        <dbReference type="Proteomes" id="UP001172155"/>
    </source>
</evidence>
<dbReference type="Proteomes" id="UP001172155">
    <property type="component" value="Unassembled WGS sequence"/>
</dbReference>
<evidence type="ECO:0000259" key="2">
    <source>
        <dbReference type="Pfam" id="PF22974"/>
    </source>
</evidence>
<dbReference type="InterPro" id="IPR055647">
    <property type="entry name" value="DUF7223"/>
</dbReference>
<gene>
    <name evidence="4" type="ORF">B0T18DRAFT_398975</name>
</gene>
<accession>A0AA40FAQ9</accession>
<reference evidence="4" key="1">
    <citation type="submission" date="2023-06" db="EMBL/GenBank/DDBJ databases">
        <title>Genome-scale phylogeny and comparative genomics of the fungal order Sordariales.</title>
        <authorList>
            <consortium name="Lawrence Berkeley National Laboratory"/>
            <person name="Hensen N."/>
            <person name="Bonometti L."/>
            <person name="Westerberg I."/>
            <person name="Brannstrom I.O."/>
            <person name="Guillou S."/>
            <person name="Cros-Aarteil S."/>
            <person name="Calhoun S."/>
            <person name="Haridas S."/>
            <person name="Kuo A."/>
            <person name="Mondo S."/>
            <person name="Pangilinan J."/>
            <person name="Riley R."/>
            <person name="LaButti K."/>
            <person name="Andreopoulos B."/>
            <person name="Lipzen A."/>
            <person name="Chen C."/>
            <person name="Yanf M."/>
            <person name="Daum C."/>
            <person name="Ng V."/>
            <person name="Clum A."/>
            <person name="Steindorff A."/>
            <person name="Ohm R."/>
            <person name="Martin F."/>
            <person name="Silar P."/>
            <person name="Natvig D."/>
            <person name="Lalanne C."/>
            <person name="Gautier V."/>
            <person name="Ament-velasquez S.L."/>
            <person name="Kruys A."/>
            <person name="Hutchinson M.I."/>
            <person name="Powell A.J."/>
            <person name="Barry K."/>
            <person name="Miller A.N."/>
            <person name="Grigoriev I.V."/>
            <person name="Debuchy R."/>
            <person name="Gladieux P."/>
            <person name="Thoren M.H."/>
            <person name="Johannesson H."/>
        </authorList>
    </citation>
    <scope>NUCLEOTIDE SEQUENCE</scope>
    <source>
        <strain evidence="4">SMH3187-1</strain>
    </source>
</reference>
<proteinExistence type="predicted"/>
<keyword evidence="1" id="KW-0732">Signal</keyword>
<dbReference type="InterPro" id="IPR054293">
    <property type="entry name" value="DUF7029"/>
</dbReference>
<sequence length="494" mass="54265">MHVSSFLALAFGLAPVWAVPVQELTGLDISPAAIPIEKFRLGGDLKILKPKLPQFTGRTDFGLKKKIALNWNDDEDITKAELTANWEEQEDVKVINMADFGSALEKVDCTAPTMSLDFKQSGQYNEAKASWNWVNGATKNNIILFVNHPSCGADKAEAPFRVTGIRYDDQKFIAYMTVQEIDDLESVIPDGDLVVETLADVDEPIVNARNLDGPVDPALAKRITASKTTTISLNKNFDNKNIFSLGSGNNYVKLDCTDCGTRGKIKVKLYAKIRWFRVKKSYVEFRAQDVQAFLNLKLHGKGNRSAKGHKVVIPITAYGFEIRKVATLRIAADIGVGYDASIDGQGHVTWGASANLTNPSVWRECFKGCDDEKSGWQITTTQIEPKGAGSLKATLGVHAFITPKAEARIFKSGYEVGVAILAPKFEGTATVSGNSSGGICANNKAILGVDVDLKVGLQCYVYAGDNYQTPDWRKVLFQRMWTLYDKCFILAKNT</sequence>
<dbReference type="EMBL" id="JAUKUD010000001">
    <property type="protein sequence ID" value="KAK0754338.1"/>
    <property type="molecule type" value="Genomic_DNA"/>
</dbReference>
<dbReference type="Pfam" id="PF23865">
    <property type="entry name" value="DUF7223"/>
    <property type="match status" value="1"/>
</dbReference>
<dbReference type="Pfam" id="PF22974">
    <property type="entry name" value="DUF7029"/>
    <property type="match status" value="1"/>
</dbReference>
<evidence type="ECO:0000256" key="1">
    <source>
        <dbReference type="SAM" id="SignalP"/>
    </source>
</evidence>
<protein>
    <submittedName>
        <fullName evidence="4">Uncharacterized protein</fullName>
    </submittedName>
</protein>
<feature type="domain" description="DUF7223" evidence="3">
    <location>
        <begin position="231"/>
        <end position="488"/>
    </location>
</feature>
<feature type="chain" id="PRO_5041227934" evidence="1">
    <location>
        <begin position="19"/>
        <end position="494"/>
    </location>
</feature>
<evidence type="ECO:0000259" key="3">
    <source>
        <dbReference type="Pfam" id="PF23865"/>
    </source>
</evidence>
<feature type="signal peptide" evidence="1">
    <location>
        <begin position="1"/>
        <end position="18"/>
    </location>
</feature>
<comment type="caution">
    <text evidence="4">The sequence shown here is derived from an EMBL/GenBank/DDBJ whole genome shotgun (WGS) entry which is preliminary data.</text>
</comment>
<dbReference type="AlphaFoldDB" id="A0AA40FAQ9"/>
<name>A0AA40FAQ9_9PEZI</name>
<evidence type="ECO:0000313" key="4">
    <source>
        <dbReference type="EMBL" id="KAK0754338.1"/>
    </source>
</evidence>